<dbReference type="PANTHER" id="PTHR48094">
    <property type="entry name" value="PROTEIN/NUCLEIC ACID DEGLYCASE DJ-1-RELATED"/>
    <property type="match status" value="1"/>
</dbReference>
<evidence type="ECO:0000313" key="3">
    <source>
        <dbReference type="Proteomes" id="UP001519306"/>
    </source>
</evidence>
<dbReference type="InterPro" id="IPR006287">
    <property type="entry name" value="DJ-1"/>
</dbReference>
<evidence type="ECO:0000313" key="2">
    <source>
        <dbReference type="EMBL" id="MBP2024500.1"/>
    </source>
</evidence>
<reference evidence="2 3" key="1">
    <citation type="submission" date="2021-03" db="EMBL/GenBank/DDBJ databases">
        <title>Genomic Encyclopedia of Type Strains, Phase IV (KMG-IV): sequencing the most valuable type-strain genomes for metagenomic binning, comparative biology and taxonomic classification.</title>
        <authorList>
            <person name="Goeker M."/>
        </authorList>
    </citation>
    <scope>NUCLEOTIDE SEQUENCE [LARGE SCALE GENOMIC DNA]</scope>
    <source>
        <strain evidence="2 3">DSM 27563</strain>
    </source>
</reference>
<sequence length="195" mass="21811">MKDLLIFLADGFEEIEALTVCDYLRRADFEIDLVSIMTDRKRVKGAHGIDVVADKHIDEINLKEYRGIYIPGGLPGATNLADDSRVKEMVKMYENSDRLVSAICAGPIVFDKTGILKEGKYTCYPGFEKNLETKGNLDEAVVHDNNIITAMGPSFAQVLAFELIEYLNDEKAAEAVKKDVLFDKLVDFIKEGKVK</sequence>
<comment type="caution">
    <text evidence="2">The sequence shown here is derived from an EMBL/GenBank/DDBJ whole genome shotgun (WGS) entry which is preliminary data.</text>
</comment>
<gene>
    <name evidence="2" type="ORF">J2Z71_000015</name>
</gene>
<dbReference type="CDD" id="cd03135">
    <property type="entry name" value="GATase1_DJ-1"/>
    <property type="match status" value="1"/>
</dbReference>
<feature type="domain" description="DJ-1/PfpI" evidence="1">
    <location>
        <begin position="4"/>
        <end position="165"/>
    </location>
</feature>
<proteinExistence type="predicted"/>
<dbReference type="SUPFAM" id="SSF52317">
    <property type="entry name" value="Class I glutamine amidotransferase-like"/>
    <property type="match status" value="1"/>
</dbReference>
<dbReference type="Pfam" id="PF01965">
    <property type="entry name" value="DJ-1_PfpI"/>
    <property type="match status" value="1"/>
</dbReference>
<dbReference type="InterPro" id="IPR050325">
    <property type="entry name" value="Prot/Nucl_acid_deglycase"/>
</dbReference>
<keyword evidence="3" id="KW-1185">Reference proteome</keyword>
<protein>
    <submittedName>
        <fullName evidence="2">4-methyl-5(B-hydroxyethyl)-thiazole monophosphate biosynthesis</fullName>
    </submittedName>
</protein>
<dbReference type="InterPro" id="IPR002818">
    <property type="entry name" value="DJ-1/PfpI"/>
</dbReference>
<dbReference type="Proteomes" id="UP001519306">
    <property type="component" value="Unassembled WGS sequence"/>
</dbReference>
<dbReference type="RefSeq" id="WP_210059807.1">
    <property type="nucleotide sequence ID" value="NZ_JAGGLJ010000001.1"/>
</dbReference>
<dbReference type="InterPro" id="IPR029062">
    <property type="entry name" value="Class_I_gatase-like"/>
</dbReference>
<name>A0ABS4K9P9_9FIRM</name>
<dbReference type="NCBIfam" id="TIGR01383">
    <property type="entry name" value="not_thiJ"/>
    <property type="match status" value="1"/>
</dbReference>
<evidence type="ECO:0000259" key="1">
    <source>
        <dbReference type="Pfam" id="PF01965"/>
    </source>
</evidence>
<dbReference type="EMBL" id="JAGGLJ010000001">
    <property type="protein sequence ID" value="MBP2024500.1"/>
    <property type="molecule type" value="Genomic_DNA"/>
</dbReference>
<accession>A0ABS4K9P9</accession>
<dbReference type="Gene3D" id="3.40.50.880">
    <property type="match status" value="1"/>
</dbReference>
<organism evidence="2 3">
    <name type="scientific">Peptoniphilus stercorisuis</name>
    <dbReference type="NCBI Taxonomy" id="1436965"/>
    <lineage>
        <taxon>Bacteria</taxon>
        <taxon>Bacillati</taxon>
        <taxon>Bacillota</taxon>
        <taxon>Tissierellia</taxon>
        <taxon>Tissierellales</taxon>
        <taxon>Peptoniphilaceae</taxon>
        <taxon>Peptoniphilus</taxon>
    </lineage>
</organism>
<dbReference type="PANTHER" id="PTHR48094:SF12">
    <property type="entry name" value="PARKINSON DISEASE PROTEIN 7 HOMOLOG"/>
    <property type="match status" value="1"/>
</dbReference>